<keyword evidence="2" id="KW-0560">Oxidoreductase</keyword>
<dbReference type="EMBL" id="BRXR01000001">
    <property type="protein sequence ID" value="GLC31885.1"/>
    <property type="molecule type" value="Genomic_DNA"/>
</dbReference>
<dbReference type="PANTHER" id="PTHR43673">
    <property type="entry name" value="NAD(P)H NITROREDUCTASE YDGI-RELATED"/>
    <property type="match status" value="1"/>
</dbReference>
<evidence type="ECO:0000259" key="3">
    <source>
        <dbReference type="Pfam" id="PF00881"/>
    </source>
</evidence>
<sequence>MEIINSRRSVRTYKDIKVEKEKVEKLLRAAMQAPSAYNQQAWEFVVVEDKNTLKKLSETSPFSKPVANAPLAFVVLGNKDNMKVPGCWQQDLGAACENLLLEAVELGLGGVWMAVTPEEDRINYIKNMFNLPENIIPYSLIPIGYPADEPKFVDRFDSTKVHYERW</sequence>
<keyword evidence="5" id="KW-1185">Reference proteome</keyword>
<dbReference type="CDD" id="cd02150">
    <property type="entry name" value="nitroreductase"/>
    <property type="match status" value="1"/>
</dbReference>
<evidence type="ECO:0000256" key="1">
    <source>
        <dbReference type="ARBA" id="ARBA00007118"/>
    </source>
</evidence>
<dbReference type="InterPro" id="IPR029479">
    <property type="entry name" value="Nitroreductase"/>
</dbReference>
<dbReference type="RefSeq" id="WP_264851206.1">
    <property type="nucleotide sequence ID" value="NZ_BRXR01000001.1"/>
</dbReference>
<organism evidence="4 5">
    <name type="scientific">Clostridium omnivorum</name>
    <dbReference type="NCBI Taxonomy" id="1604902"/>
    <lineage>
        <taxon>Bacteria</taxon>
        <taxon>Bacillati</taxon>
        <taxon>Bacillota</taxon>
        <taxon>Clostridia</taxon>
        <taxon>Eubacteriales</taxon>
        <taxon>Clostridiaceae</taxon>
        <taxon>Clostridium</taxon>
    </lineage>
</organism>
<dbReference type="PANTHER" id="PTHR43673:SF10">
    <property type="entry name" value="NADH DEHYDROGENASE_NAD(P)H NITROREDUCTASE XCC3605-RELATED"/>
    <property type="match status" value="1"/>
</dbReference>
<accession>A0ABQ5NA23</accession>
<dbReference type="Pfam" id="PF00881">
    <property type="entry name" value="Nitroreductase"/>
    <property type="match status" value="2"/>
</dbReference>
<dbReference type="Proteomes" id="UP001208567">
    <property type="component" value="Unassembled WGS sequence"/>
</dbReference>
<feature type="domain" description="Nitroreductase" evidence="3">
    <location>
        <begin position="4"/>
        <end position="60"/>
    </location>
</feature>
<dbReference type="Gene3D" id="3.40.109.10">
    <property type="entry name" value="NADH Oxidase"/>
    <property type="match status" value="1"/>
</dbReference>
<reference evidence="4 5" key="1">
    <citation type="journal article" date="2024" name="Int. J. Syst. Evol. Microbiol.">
        <title>Clostridium omnivorum sp. nov., isolated from anoxic soil under the treatment of reductive soil disinfestation.</title>
        <authorList>
            <person name="Ueki A."/>
            <person name="Tonouchi A."/>
            <person name="Kaku N."/>
            <person name="Honma S."/>
            <person name="Ueki K."/>
        </authorList>
    </citation>
    <scope>NUCLEOTIDE SEQUENCE [LARGE SCALE GENOMIC DNA]</scope>
    <source>
        <strain evidence="4 5">E14</strain>
    </source>
</reference>
<protein>
    <submittedName>
        <fullName evidence="4">Nitroreductase</fullName>
    </submittedName>
</protein>
<dbReference type="InterPro" id="IPR000415">
    <property type="entry name" value="Nitroreductase-like"/>
</dbReference>
<proteinExistence type="inferred from homology"/>
<name>A0ABQ5NA23_9CLOT</name>
<gene>
    <name evidence="4" type="ORF">bsdE14_32950</name>
</gene>
<evidence type="ECO:0000313" key="5">
    <source>
        <dbReference type="Proteomes" id="UP001208567"/>
    </source>
</evidence>
<dbReference type="SUPFAM" id="SSF55469">
    <property type="entry name" value="FMN-dependent nitroreductase-like"/>
    <property type="match status" value="1"/>
</dbReference>
<evidence type="ECO:0000313" key="4">
    <source>
        <dbReference type="EMBL" id="GLC31885.1"/>
    </source>
</evidence>
<comment type="similarity">
    <text evidence="1">Belongs to the nitroreductase family.</text>
</comment>
<feature type="domain" description="Nitroreductase" evidence="3">
    <location>
        <begin position="89"/>
        <end position="145"/>
    </location>
</feature>
<comment type="caution">
    <text evidence="4">The sequence shown here is derived from an EMBL/GenBank/DDBJ whole genome shotgun (WGS) entry which is preliminary data.</text>
</comment>
<evidence type="ECO:0000256" key="2">
    <source>
        <dbReference type="ARBA" id="ARBA00023002"/>
    </source>
</evidence>